<evidence type="ECO:0000313" key="1">
    <source>
        <dbReference type="EMBL" id="SVA54707.1"/>
    </source>
</evidence>
<dbReference type="AlphaFoldDB" id="A0A381WS07"/>
<proteinExistence type="predicted"/>
<sequence length="171" mass="19511">MRSILKVVLMLITGIFFLIVCPLINADERAGTLMVMVNFVNEDYSIDKAWVINKNYPALSMYGSLQGDLVFQLADFSNNEILKVRVRNPRIIRIPLMPQGSIGNSGESKIEHEKYVEKGNFLLRFPYYKNVRYVNLLGSSPVEVKSGRSSTPPKKNEKVILQMDLFNHLND</sequence>
<accession>A0A381WS07</accession>
<name>A0A381WS07_9ZZZZ</name>
<gene>
    <name evidence="1" type="ORF">METZ01_LOCUS107561</name>
</gene>
<dbReference type="EMBL" id="UINC01012538">
    <property type="protein sequence ID" value="SVA54707.1"/>
    <property type="molecule type" value="Genomic_DNA"/>
</dbReference>
<protein>
    <submittedName>
        <fullName evidence="1">Uncharacterized protein</fullName>
    </submittedName>
</protein>
<reference evidence="1" key="1">
    <citation type="submission" date="2018-05" db="EMBL/GenBank/DDBJ databases">
        <authorList>
            <person name="Lanie J.A."/>
            <person name="Ng W.-L."/>
            <person name="Kazmierczak K.M."/>
            <person name="Andrzejewski T.M."/>
            <person name="Davidsen T.M."/>
            <person name="Wayne K.J."/>
            <person name="Tettelin H."/>
            <person name="Glass J.I."/>
            <person name="Rusch D."/>
            <person name="Podicherti R."/>
            <person name="Tsui H.-C.T."/>
            <person name="Winkler M.E."/>
        </authorList>
    </citation>
    <scope>NUCLEOTIDE SEQUENCE</scope>
</reference>
<organism evidence="1">
    <name type="scientific">marine metagenome</name>
    <dbReference type="NCBI Taxonomy" id="408172"/>
    <lineage>
        <taxon>unclassified sequences</taxon>
        <taxon>metagenomes</taxon>
        <taxon>ecological metagenomes</taxon>
    </lineage>
</organism>